<organism evidence="1 2">
    <name type="scientific">Lasiodiplodia mahajangana</name>
    <dbReference type="NCBI Taxonomy" id="1108764"/>
    <lineage>
        <taxon>Eukaryota</taxon>
        <taxon>Fungi</taxon>
        <taxon>Dikarya</taxon>
        <taxon>Ascomycota</taxon>
        <taxon>Pezizomycotina</taxon>
        <taxon>Dothideomycetes</taxon>
        <taxon>Dothideomycetes incertae sedis</taxon>
        <taxon>Botryosphaeriales</taxon>
        <taxon>Botryosphaeriaceae</taxon>
        <taxon>Lasiodiplodia</taxon>
    </lineage>
</organism>
<sequence length="96" mass="10057">MAPPPVRRVSREKDGTVLPPPPPPPRSRTWGSNRPNPDSSTPGGEGLRKGSVGSISTGNGSATPTVMENGKQGDEILADLDALQREVDELMKKAAS</sequence>
<dbReference type="Proteomes" id="UP001153332">
    <property type="component" value="Unassembled WGS sequence"/>
</dbReference>
<evidence type="ECO:0000313" key="1">
    <source>
        <dbReference type="EMBL" id="KAJ8132047.1"/>
    </source>
</evidence>
<name>A0ACC2JXI3_9PEZI</name>
<proteinExistence type="predicted"/>
<accession>A0ACC2JXI3</accession>
<evidence type="ECO:0000313" key="2">
    <source>
        <dbReference type="Proteomes" id="UP001153332"/>
    </source>
</evidence>
<reference evidence="1" key="1">
    <citation type="submission" date="2022-12" db="EMBL/GenBank/DDBJ databases">
        <title>Genome Sequence of Lasiodiplodia mahajangana.</title>
        <authorList>
            <person name="Buettner E."/>
        </authorList>
    </citation>
    <scope>NUCLEOTIDE SEQUENCE</scope>
    <source>
        <strain evidence="1">VT137</strain>
    </source>
</reference>
<gene>
    <name evidence="1" type="ORF">O1611_g1583</name>
</gene>
<comment type="caution">
    <text evidence="1">The sequence shown here is derived from an EMBL/GenBank/DDBJ whole genome shotgun (WGS) entry which is preliminary data.</text>
</comment>
<dbReference type="EMBL" id="JAPUUL010000188">
    <property type="protein sequence ID" value="KAJ8132047.1"/>
    <property type="molecule type" value="Genomic_DNA"/>
</dbReference>
<keyword evidence="2" id="KW-1185">Reference proteome</keyword>
<protein>
    <submittedName>
        <fullName evidence="1">Uncharacterized protein</fullName>
    </submittedName>
</protein>